<dbReference type="AlphaFoldDB" id="A0A316L0E5"/>
<sequence>MFRGLFVCIFWVCFCLNYGFAQKTQAELYYKNGRVQKGFAKIVMEVESWSKIFFETGYVQFKETKKSKPILIRLKRLKKVRILEKGKVVTYDFLKVYGEGEAFRAMRLLEKGKVSLYEYKSKGTSNGVPLNSNSLSPMPAPPGQSTYICVVREGEEMATKLNRNPAFSNNFNDAAMYYFRDCPELVEKFKTRKYKKANIKEAVIYYNETCEKSK</sequence>
<evidence type="ECO:0000313" key="2">
    <source>
        <dbReference type="Proteomes" id="UP000245762"/>
    </source>
</evidence>
<proteinExistence type="predicted"/>
<gene>
    <name evidence="1" type="ORF">DKG77_00265</name>
</gene>
<reference evidence="1 2" key="1">
    <citation type="submission" date="2018-05" db="EMBL/GenBank/DDBJ databases">
        <title>Complete genome sequence of Flagellimonas aquimarina ECD12 isolated from seaweed Ecklonia cava.</title>
        <authorList>
            <person name="Choi S."/>
            <person name="Seong C."/>
        </authorList>
    </citation>
    <scope>NUCLEOTIDE SEQUENCE [LARGE SCALE GENOMIC DNA]</scope>
    <source>
        <strain evidence="1 2">ECD12</strain>
    </source>
</reference>
<accession>A0A316L0E5</accession>
<organism evidence="1 2">
    <name type="scientific">Flagellimonas aquimarina</name>
    <dbReference type="NCBI Taxonomy" id="2201895"/>
    <lineage>
        <taxon>Bacteria</taxon>
        <taxon>Pseudomonadati</taxon>
        <taxon>Bacteroidota</taxon>
        <taxon>Flavobacteriia</taxon>
        <taxon>Flavobacteriales</taxon>
        <taxon>Flavobacteriaceae</taxon>
        <taxon>Flagellimonas</taxon>
    </lineage>
</organism>
<evidence type="ECO:0000313" key="1">
    <source>
        <dbReference type="EMBL" id="PWL39311.1"/>
    </source>
</evidence>
<comment type="caution">
    <text evidence="1">The sequence shown here is derived from an EMBL/GenBank/DDBJ whole genome shotgun (WGS) entry which is preliminary data.</text>
</comment>
<dbReference type="EMBL" id="QGEG01000001">
    <property type="protein sequence ID" value="PWL39311.1"/>
    <property type="molecule type" value="Genomic_DNA"/>
</dbReference>
<name>A0A316L0E5_9FLAO</name>
<protein>
    <submittedName>
        <fullName evidence="1">Uncharacterized protein</fullName>
    </submittedName>
</protein>
<keyword evidence="2" id="KW-1185">Reference proteome</keyword>
<dbReference type="Proteomes" id="UP000245762">
    <property type="component" value="Unassembled WGS sequence"/>
</dbReference>